<evidence type="ECO:0000256" key="11">
    <source>
        <dbReference type="RuleBase" id="RU361174"/>
    </source>
</evidence>
<evidence type="ECO:0000256" key="5">
    <source>
        <dbReference type="ARBA" id="ARBA00022525"/>
    </source>
</evidence>
<protein>
    <recommendedName>
        <fullName evidence="11">Beta-xylanase</fullName>
        <ecNumber evidence="11">3.2.1.8</ecNumber>
    </recommendedName>
</protein>
<dbReference type="EC" id="3.2.1.8" evidence="11"/>
<evidence type="ECO:0000256" key="4">
    <source>
        <dbReference type="ARBA" id="ARBA00007495"/>
    </source>
</evidence>
<evidence type="ECO:0000256" key="6">
    <source>
        <dbReference type="ARBA" id="ARBA00022651"/>
    </source>
</evidence>
<organism evidence="15 16">
    <name type="scientific">Diaporthe vaccinii</name>
    <dbReference type="NCBI Taxonomy" id="105482"/>
    <lineage>
        <taxon>Eukaryota</taxon>
        <taxon>Fungi</taxon>
        <taxon>Dikarya</taxon>
        <taxon>Ascomycota</taxon>
        <taxon>Pezizomycotina</taxon>
        <taxon>Sordariomycetes</taxon>
        <taxon>Sordariomycetidae</taxon>
        <taxon>Diaporthales</taxon>
        <taxon>Diaporthaceae</taxon>
        <taxon>Diaporthe</taxon>
        <taxon>Diaporthe eres species complex</taxon>
    </lineage>
</organism>
<dbReference type="Proteomes" id="UP001600888">
    <property type="component" value="Unassembled WGS sequence"/>
</dbReference>
<evidence type="ECO:0000256" key="9">
    <source>
        <dbReference type="ARBA" id="ARBA00023295"/>
    </source>
</evidence>
<comment type="similarity">
    <text evidence="4 11">Belongs to the glycosyl hydrolase 10 (cellulase F) family.</text>
</comment>
<dbReference type="SUPFAM" id="SSF51445">
    <property type="entry name" value="(Trans)glycosidases"/>
    <property type="match status" value="1"/>
</dbReference>
<keyword evidence="13" id="KW-0732">Signal</keyword>
<dbReference type="Pfam" id="PF00331">
    <property type="entry name" value="Glyco_hydro_10"/>
    <property type="match status" value="1"/>
</dbReference>
<feature type="region of interest" description="Disordered" evidence="12">
    <location>
        <begin position="579"/>
        <end position="619"/>
    </location>
</feature>
<keyword evidence="6" id="KW-0858">Xylan degradation</keyword>
<accession>A0ABR4EEJ4</accession>
<sequence length="619" mass="63015">MHFTSQAALALVAATGANAQLHQLAVAAGLKYFGSATDNPELTDTAYTAILNDATEFGQITPGNAQKWDTIEPQNGTFSFTKGDVIADLAKKNSQLLRCHTLVWYNQLPSWVSSGSWTNETLIDVLEAHIAGEVEHYKGQCYAWDVVNEAISDNGDGSFRDNVFYKTIGEAYIPIAFNAAAAADPDAKLYYNDYSIEFSGAKATAALGIVDLIQNAGAKIDGVGMQGHFIVGNTPSAKDLAGVLEQFTAKGVEVAYTELDVRHSSVPADDAAVQQQATDYTSVVEACLQVEGCVGVTVWDFYDKFSWVPSTFEGAGEACLYDENLSKKPAWTAVSSALAAAGTGGVASSSSSAVSSAAAVATGASPPSGIASGSAAQAVASSSAPSTAPAAAVTQVSPTSSVEAAAPTSTGKVCTKRTKTVFVTALHEGVRVVRLAELDALLAQYVVRGRRVEVDGGQAEPGSIVPRPELAVGLAAALAIGDGLVPAAGDLVSVGGGEPGGGGVDAGAGVSDGLDGLPGAGGRWVHALEARDHLDGAVGGEVELEGQGEHGRVQAGGEEGLGRGRGGLFDQVEQVGEDLDGGDGVGEGAVCERVGGHGGGGGSSNRVERVDSTLRAQLS</sequence>
<evidence type="ECO:0000256" key="2">
    <source>
        <dbReference type="ARBA" id="ARBA00004613"/>
    </source>
</evidence>
<keyword evidence="10 11" id="KW-0624">Polysaccharide degradation</keyword>
<dbReference type="EMBL" id="JBAWTH010000062">
    <property type="protein sequence ID" value="KAL2280867.1"/>
    <property type="molecule type" value="Genomic_DNA"/>
</dbReference>
<proteinExistence type="inferred from homology"/>
<evidence type="ECO:0000256" key="3">
    <source>
        <dbReference type="ARBA" id="ARBA00004851"/>
    </source>
</evidence>
<feature type="domain" description="GH10" evidence="14">
    <location>
        <begin position="24"/>
        <end position="337"/>
    </location>
</feature>
<evidence type="ECO:0000256" key="13">
    <source>
        <dbReference type="SAM" id="SignalP"/>
    </source>
</evidence>
<dbReference type="InterPro" id="IPR001000">
    <property type="entry name" value="GH10_dom"/>
</dbReference>
<feature type="chain" id="PRO_5045949544" description="Beta-xylanase" evidence="13">
    <location>
        <begin position="20"/>
        <end position="619"/>
    </location>
</feature>
<evidence type="ECO:0000256" key="8">
    <source>
        <dbReference type="ARBA" id="ARBA00023277"/>
    </source>
</evidence>
<dbReference type="PANTHER" id="PTHR31490:SF35">
    <property type="entry name" value="ENDO-1,4-BETA-XYLANASE"/>
    <property type="match status" value="1"/>
</dbReference>
<dbReference type="InterPro" id="IPR044846">
    <property type="entry name" value="GH10"/>
</dbReference>
<gene>
    <name evidence="15" type="ORF">FJTKL_12179</name>
</gene>
<evidence type="ECO:0000313" key="16">
    <source>
        <dbReference type="Proteomes" id="UP001600888"/>
    </source>
</evidence>
<evidence type="ECO:0000256" key="10">
    <source>
        <dbReference type="ARBA" id="ARBA00023326"/>
    </source>
</evidence>
<dbReference type="PRINTS" id="PR00134">
    <property type="entry name" value="GLHYDRLASE10"/>
</dbReference>
<dbReference type="PROSITE" id="PS51760">
    <property type="entry name" value="GH10_2"/>
    <property type="match status" value="1"/>
</dbReference>
<comment type="pathway">
    <text evidence="3">Glycan degradation; xylan degradation.</text>
</comment>
<keyword evidence="16" id="KW-1185">Reference proteome</keyword>
<evidence type="ECO:0000256" key="12">
    <source>
        <dbReference type="SAM" id="MobiDB-lite"/>
    </source>
</evidence>
<name>A0ABR4EEJ4_9PEZI</name>
<keyword evidence="5" id="KW-0964">Secreted</keyword>
<feature type="region of interest" description="Disordered" evidence="12">
    <location>
        <begin position="547"/>
        <end position="566"/>
    </location>
</feature>
<feature type="signal peptide" evidence="13">
    <location>
        <begin position="1"/>
        <end position="19"/>
    </location>
</feature>
<feature type="compositionally biased region" description="Gly residues" evidence="12">
    <location>
        <begin position="557"/>
        <end position="566"/>
    </location>
</feature>
<evidence type="ECO:0000313" key="15">
    <source>
        <dbReference type="EMBL" id="KAL2280867.1"/>
    </source>
</evidence>
<keyword evidence="8 11" id="KW-0119">Carbohydrate metabolism</keyword>
<keyword evidence="9 11" id="KW-0326">Glycosidase</keyword>
<evidence type="ECO:0000256" key="1">
    <source>
        <dbReference type="ARBA" id="ARBA00000681"/>
    </source>
</evidence>
<dbReference type="InterPro" id="IPR017853">
    <property type="entry name" value="GH"/>
</dbReference>
<evidence type="ECO:0000259" key="14">
    <source>
        <dbReference type="PROSITE" id="PS51760"/>
    </source>
</evidence>
<evidence type="ECO:0000256" key="7">
    <source>
        <dbReference type="ARBA" id="ARBA00022801"/>
    </source>
</evidence>
<reference evidence="15 16" key="1">
    <citation type="submission" date="2024-03" db="EMBL/GenBank/DDBJ databases">
        <title>A high-quality draft genome sequence of Diaporthe vaccinii, a causative agent of upright dieback and viscid rot disease in cranberry plants.</title>
        <authorList>
            <person name="Sarrasin M."/>
            <person name="Lang B.F."/>
            <person name="Burger G."/>
        </authorList>
    </citation>
    <scope>NUCLEOTIDE SEQUENCE [LARGE SCALE GENOMIC DNA]</scope>
    <source>
        <strain evidence="15 16">IS7</strain>
    </source>
</reference>
<comment type="subcellular location">
    <subcellularLocation>
        <location evidence="2">Secreted</location>
    </subcellularLocation>
</comment>
<comment type="caution">
    <text evidence="15">The sequence shown here is derived from an EMBL/GenBank/DDBJ whole genome shotgun (WGS) entry which is preliminary data.</text>
</comment>
<comment type="catalytic activity">
    <reaction evidence="1 11">
        <text>Endohydrolysis of (1-&gt;4)-beta-D-xylosidic linkages in xylans.</text>
        <dbReference type="EC" id="3.2.1.8"/>
    </reaction>
</comment>
<dbReference type="SMART" id="SM00633">
    <property type="entry name" value="Glyco_10"/>
    <property type="match status" value="1"/>
</dbReference>
<keyword evidence="7 11" id="KW-0378">Hydrolase</keyword>
<dbReference type="Gene3D" id="3.20.20.80">
    <property type="entry name" value="Glycosidases"/>
    <property type="match status" value="1"/>
</dbReference>
<dbReference type="PANTHER" id="PTHR31490">
    <property type="entry name" value="GLYCOSYL HYDROLASE"/>
    <property type="match status" value="1"/>
</dbReference>